<sequence length="72" mass="8568">MHYARWIDEPISEWDVENKDDIKKLNYVSWKCIINHPKPKNEENFERELEELTKSMSDPGDSGIIDLDISNF</sequence>
<comment type="caution">
    <text evidence="1">The sequence shown here is derived from an EMBL/GenBank/DDBJ whole genome shotgun (WGS) entry which is preliminary data.</text>
</comment>
<gene>
    <name evidence="1" type="ORF">Glove_91g68</name>
</gene>
<dbReference type="AlphaFoldDB" id="A0A397J9Q5"/>
<dbReference type="EMBL" id="PQFF01000087">
    <property type="protein sequence ID" value="RHZ83518.1"/>
    <property type="molecule type" value="Genomic_DNA"/>
</dbReference>
<evidence type="ECO:0000313" key="1">
    <source>
        <dbReference type="EMBL" id="RHZ83518.1"/>
    </source>
</evidence>
<accession>A0A397J9Q5</accession>
<organism evidence="1 2">
    <name type="scientific">Diversispora epigaea</name>
    <dbReference type="NCBI Taxonomy" id="1348612"/>
    <lineage>
        <taxon>Eukaryota</taxon>
        <taxon>Fungi</taxon>
        <taxon>Fungi incertae sedis</taxon>
        <taxon>Mucoromycota</taxon>
        <taxon>Glomeromycotina</taxon>
        <taxon>Glomeromycetes</taxon>
        <taxon>Diversisporales</taxon>
        <taxon>Diversisporaceae</taxon>
        <taxon>Diversispora</taxon>
    </lineage>
</organism>
<reference evidence="1 2" key="1">
    <citation type="submission" date="2018-08" db="EMBL/GenBank/DDBJ databases">
        <title>Genome and evolution of the arbuscular mycorrhizal fungus Diversispora epigaea (formerly Glomus versiforme) and its bacterial endosymbionts.</title>
        <authorList>
            <person name="Sun X."/>
            <person name="Fei Z."/>
            <person name="Harrison M."/>
        </authorList>
    </citation>
    <scope>NUCLEOTIDE SEQUENCE [LARGE SCALE GENOMIC DNA]</scope>
    <source>
        <strain evidence="1 2">IT104</strain>
    </source>
</reference>
<evidence type="ECO:0000313" key="2">
    <source>
        <dbReference type="Proteomes" id="UP000266861"/>
    </source>
</evidence>
<protein>
    <submittedName>
        <fullName evidence="1">Uncharacterized protein</fullName>
    </submittedName>
</protein>
<keyword evidence="2" id="KW-1185">Reference proteome</keyword>
<dbReference type="Proteomes" id="UP000266861">
    <property type="component" value="Unassembled WGS sequence"/>
</dbReference>
<name>A0A397J9Q5_9GLOM</name>
<proteinExistence type="predicted"/>